<feature type="compositionally biased region" description="Basic and acidic residues" evidence="1">
    <location>
        <begin position="286"/>
        <end position="296"/>
    </location>
</feature>
<feature type="region of interest" description="Disordered" evidence="1">
    <location>
        <begin position="249"/>
        <end position="320"/>
    </location>
</feature>
<reference evidence="2" key="2">
    <citation type="submission" date="2022-01" db="EMBL/GenBank/DDBJ databases">
        <authorList>
            <person name="Yamashiro T."/>
            <person name="Shiraishi A."/>
            <person name="Satake H."/>
            <person name="Nakayama K."/>
        </authorList>
    </citation>
    <scope>NUCLEOTIDE SEQUENCE</scope>
</reference>
<reference evidence="2" key="1">
    <citation type="journal article" date="2022" name="Int. J. Mol. Sci.">
        <title>Draft Genome of Tanacetum Coccineum: Genomic Comparison of Closely Related Tanacetum-Family Plants.</title>
        <authorList>
            <person name="Yamashiro T."/>
            <person name="Shiraishi A."/>
            <person name="Nakayama K."/>
            <person name="Satake H."/>
        </authorList>
    </citation>
    <scope>NUCLEOTIDE SEQUENCE</scope>
</reference>
<organism evidence="2 3">
    <name type="scientific">Tanacetum coccineum</name>
    <dbReference type="NCBI Taxonomy" id="301880"/>
    <lineage>
        <taxon>Eukaryota</taxon>
        <taxon>Viridiplantae</taxon>
        <taxon>Streptophyta</taxon>
        <taxon>Embryophyta</taxon>
        <taxon>Tracheophyta</taxon>
        <taxon>Spermatophyta</taxon>
        <taxon>Magnoliopsida</taxon>
        <taxon>eudicotyledons</taxon>
        <taxon>Gunneridae</taxon>
        <taxon>Pentapetalae</taxon>
        <taxon>asterids</taxon>
        <taxon>campanulids</taxon>
        <taxon>Asterales</taxon>
        <taxon>Asteraceae</taxon>
        <taxon>Asteroideae</taxon>
        <taxon>Anthemideae</taxon>
        <taxon>Anthemidinae</taxon>
        <taxon>Tanacetum</taxon>
    </lineage>
</organism>
<gene>
    <name evidence="2" type="ORF">Tco_0911233</name>
</gene>
<sequence>MRSHLPTLSCNSEAIFLLQCFYRNFLCPRDLHAATLAHYYSGLKHQRFKVGADLLRDTLQITPIDPDHRFVEHPPHDALVSFIIQVGYTESFNKISKMHINNMYQPWRTFMIMINKCLIGKASGFDRLIHALIQVLWGMVTNENVNYATLIWEDFKFQIDYKQANAKKKELLPFPRFTKLITKHILSHQNTVSKRPQSDKHGIKLDAVLGNLMFAMKGEKHPRFGMPIPKVTMSDKINASADYLNYLSKSTNTQPSKGQGKGLTIRKGVEDPPVNPEKERKKRRQKDTEPSKKGKDQAGSSKKGKAPSKPSKTNKTVNAEESIQDATMDVKESIEYMFLLMIQNKLHHLTGGKQYDLVNALDEAQYYTYKPKGVIYLNKRDKKHLMRVDELYKFNDGMIKSVRDQMDLRHELALERLQQGASNDVLVNIEGVEE</sequence>
<keyword evidence="3" id="KW-1185">Reference proteome</keyword>
<proteinExistence type="predicted"/>
<dbReference type="Proteomes" id="UP001151760">
    <property type="component" value="Unassembled WGS sequence"/>
</dbReference>
<accession>A0ABQ5CYB4</accession>
<comment type="caution">
    <text evidence="2">The sequence shown here is derived from an EMBL/GenBank/DDBJ whole genome shotgun (WGS) entry which is preliminary data.</text>
</comment>
<evidence type="ECO:0000313" key="3">
    <source>
        <dbReference type="Proteomes" id="UP001151760"/>
    </source>
</evidence>
<name>A0ABQ5CYB4_9ASTR</name>
<dbReference type="EMBL" id="BQNB010014666">
    <property type="protein sequence ID" value="GJT30958.1"/>
    <property type="molecule type" value="Genomic_DNA"/>
</dbReference>
<evidence type="ECO:0000313" key="2">
    <source>
        <dbReference type="EMBL" id="GJT30958.1"/>
    </source>
</evidence>
<protein>
    <submittedName>
        <fullName evidence="2">Uncharacterized protein</fullName>
    </submittedName>
</protein>
<evidence type="ECO:0000256" key="1">
    <source>
        <dbReference type="SAM" id="MobiDB-lite"/>
    </source>
</evidence>